<evidence type="ECO:0000256" key="2">
    <source>
        <dbReference type="ARBA" id="ARBA00004656"/>
    </source>
</evidence>
<dbReference type="InterPro" id="IPR036397">
    <property type="entry name" value="RNaseH_sf"/>
</dbReference>
<feature type="compositionally biased region" description="Polar residues" evidence="7">
    <location>
        <begin position="586"/>
        <end position="597"/>
    </location>
</feature>
<evidence type="ECO:0000256" key="5">
    <source>
        <dbReference type="ARBA" id="ARBA00023136"/>
    </source>
</evidence>
<evidence type="ECO:0000259" key="8">
    <source>
        <dbReference type="PROSITE" id="PS51836"/>
    </source>
</evidence>
<evidence type="ECO:0000256" key="1">
    <source>
        <dbReference type="ARBA" id="ARBA00004496"/>
    </source>
</evidence>
<feature type="region of interest" description="Disordered" evidence="7">
    <location>
        <begin position="289"/>
        <end position="310"/>
    </location>
</feature>
<feature type="compositionally biased region" description="Basic and acidic residues" evidence="7">
    <location>
        <begin position="573"/>
        <end position="585"/>
    </location>
</feature>
<protein>
    <recommendedName>
        <fullName evidence="8">UDENN FNIP1/2-type domain-containing protein</fullName>
    </recommendedName>
</protein>
<accession>A0ABQ8TSC7</accession>
<feature type="region of interest" description="Disordered" evidence="7">
    <location>
        <begin position="859"/>
        <end position="883"/>
    </location>
</feature>
<evidence type="ECO:0000256" key="6">
    <source>
        <dbReference type="ARBA" id="ARBA00023228"/>
    </source>
</evidence>
<evidence type="ECO:0000313" key="10">
    <source>
        <dbReference type="Proteomes" id="UP001148838"/>
    </source>
</evidence>
<dbReference type="PROSITE" id="PS51836">
    <property type="entry name" value="DENN_FNIP12"/>
    <property type="match status" value="1"/>
</dbReference>
<dbReference type="Pfam" id="PF14637">
    <property type="entry name" value="FNIP_M"/>
    <property type="match status" value="1"/>
</dbReference>
<feature type="compositionally biased region" description="Polar residues" evidence="7">
    <location>
        <begin position="655"/>
        <end position="681"/>
    </location>
</feature>
<feature type="region of interest" description="Disordered" evidence="7">
    <location>
        <begin position="649"/>
        <end position="707"/>
    </location>
</feature>
<dbReference type="InterPro" id="IPR028084">
    <property type="entry name" value="FNIP_N_dom"/>
</dbReference>
<evidence type="ECO:0000256" key="4">
    <source>
        <dbReference type="ARBA" id="ARBA00022490"/>
    </source>
</evidence>
<gene>
    <name evidence="9" type="ORF">ANN_00995</name>
</gene>
<feature type="compositionally biased region" description="Basic and acidic residues" evidence="7">
    <location>
        <begin position="685"/>
        <end position="700"/>
    </location>
</feature>
<dbReference type="InterPro" id="IPR026156">
    <property type="entry name" value="FNIP_fam"/>
</dbReference>
<feature type="compositionally biased region" description="Polar residues" evidence="7">
    <location>
        <begin position="295"/>
        <end position="310"/>
    </location>
</feature>
<reference evidence="9 10" key="1">
    <citation type="journal article" date="2022" name="Allergy">
        <title>Genome assembly and annotation of Periplaneta americana reveal a comprehensive cockroach allergen profile.</title>
        <authorList>
            <person name="Wang L."/>
            <person name="Xiong Q."/>
            <person name="Saelim N."/>
            <person name="Wang L."/>
            <person name="Nong W."/>
            <person name="Wan A.T."/>
            <person name="Shi M."/>
            <person name="Liu X."/>
            <person name="Cao Q."/>
            <person name="Hui J.H.L."/>
            <person name="Sookrung N."/>
            <person name="Leung T.F."/>
            <person name="Tungtrongchitr A."/>
            <person name="Tsui S.K.W."/>
        </authorList>
    </citation>
    <scope>NUCLEOTIDE SEQUENCE [LARGE SCALE GENOMIC DNA]</scope>
    <source>
        <strain evidence="9">PWHHKU_190912</strain>
    </source>
</reference>
<dbReference type="Gene3D" id="3.30.420.10">
    <property type="entry name" value="Ribonuclease H-like superfamily/Ribonuclease H"/>
    <property type="match status" value="1"/>
</dbReference>
<dbReference type="InterPro" id="IPR037545">
    <property type="entry name" value="DENN_FNIP1/2"/>
</dbReference>
<proteinExistence type="inferred from homology"/>
<feature type="region of interest" description="Disordered" evidence="7">
    <location>
        <begin position="573"/>
        <end position="597"/>
    </location>
</feature>
<evidence type="ECO:0000256" key="7">
    <source>
        <dbReference type="SAM" id="MobiDB-lite"/>
    </source>
</evidence>
<sequence>MALLNRLFPSRKKSHKQGYVPFGRNETESWKPFNFSKEQVRVLLFRECDWRGRKLLFDSNAVQKVSLENQPCSKLKFGSRQKSENKKTDAFVEVTNGYGYQVFCAYPSTALGDIPAMSISDVDQTMGKFAGAHVKRVKSNCKYMRPNSDVTVLGEMIFGSVAMAFQGTVFKVHSMKSPSRLMCTKVFHSPVTGSRSRGVSDRSLEDSCGSSINSMSDYFTSQGSCPDTRQGSIGSGPLDIELRTKHHYSSLEVDSGFCGDASLQSTSSVGSGGCSSGWLGTYTSSPDSRRSSGSFLTNPLPNHSGSSLASLQRRWRRNMSTSLELGSQGSPWSSRSTVNDPNEDPALHSHRRTKLGLAVVISVTQEEEKDMHTFFFEHMTIMEGIMERLHSSVEHAYLHKEMFVHFMMEGYQDMQRWLVDIFSAPRLTCPVWLGLTSGFSHLNSALSYNFIQDLCQLIATIDTKATNFFISTLVTAVLTHHLGWVATILPGKVPPHHISKNPCTGQLLDALSKSHPYNPLWAQLGELYGALGFPTKIAKTIVTTNTKKLELINKILSSLTYFIRCTEVEKRVVEKQDSSKEERSELNTSASWESNSASKTTLVNEELHSTPSQLARNFLSGRDVMIVFDNRVDPGVEIARELKGEISAFPDTHSVAEQRSSPETTVHNKGGFHSNSSSSEQKCVLPDKSRIKNESDKNVKSDSYLSLPSGGSMKRNISFAKKLDSASTVTKLEKTSSTSSQGSNRLYPSLADFKLLEDDIRDSGILLQNEDSNVEDVQVNEDNRKLQSSFHHEEISQKVSRLCRVPTSAILYHLRNENTEKDVQFKEMHVPKRIENERQRSSVKTAPVIKVNNWPEAPVRDTKHASSTSNIASQGPNSDRKEIASETSKGDVIFVIGDNEQLVDLKQSHKSDNKNNEKSISCENDISGCDECNGYQPVTTTSSLPSTPAAVCDKDGRLSTYASQAFHSNVKMSHLGSNNCLCDVKPSVCVTNSDSAIKSESNMRLSACKAEGLDVPTEGKRNAPCSTFEKKVVTVRPSVIELEDECGGLRTDLTANHKVRTIKPVTRSLSLSCPLSGDRNGLPICRRNSDCVCEASRYLKDYHSVRFHFERCESVLMNYIEGRDQKKTLNKSDQKVDKVTEARGNFCLVESSVVCEKCNSVAKDAFSIVDRSDEKCDTRGEIVGGCVSIKNNGASDGEKNAIFESYNSLSDDEALCDDQKVGEETVPEEQKQQQFECLLQIPTPRCRVDKNGKQLCGFAASLLGGASDHYIPDMVLQGCMQLPKGWETSLRRDLSLTAHNPLLDQEVAEAVCIVADIDTWEVQLVSSHTYVVDKPGTLGIRVGMSRLVANMLESLLYLWKLKASPEHCLLHLESKLRELFLRSQALAELLLTTEFCDMELLTTSLDLDANDVPLLLAIASTHSPQVTERYGLSFSPHYDRKIGVWCAVSTRRIIGPIFFETTVNAERYQDNILMLFFHQLTEEEKSRGWFQQDSAPAHTAEDALLTISEVFADRVISAGLFPPRSPDLTVCDFYSWGKLKEKVYRTNPHTLEELKENIMNEIRNITVVELTRVSQNVVTRYNAYITQERRHFQHLL</sequence>
<keyword evidence="5" id="KW-0472">Membrane</keyword>
<name>A0ABQ8TSC7_PERAM</name>
<organism evidence="9 10">
    <name type="scientific">Periplaneta americana</name>
    <name type="common">American cockroach</name>
    <name type="synonym">Blatta americana</name>
    <dbReference type="NCBI Taxonomy" id="6978"/>
    <lineage>
        <taxon>Eukaryota</taxon>
        <taxon>Metazoa</taxon>
        <taxon>Ecdysozoa</taxon>
        <taxon>Arthropoda</taxon>
        <taxon>Hexapoda</taxon>
        <taxon>Insecta</taxon>
        <taxon>Pterygota</taxon>
        <taxon>Neoptera</taxon>
        <taxon>Polyneoptera</taxon>
        <taxon>Dictyoptera</taxon>
        <taxon>Blattodea</taxon>
        <taxon>Blattoidea</taxon>
        <taxon>Blattidae</taxon>
        <taxon>Blattinae</taxon>
        <taxon>Periplaneta</taxon>
    </lineage>
</organism>
<dbReference type="InterPro" id="IPR028085">
    <property type="entry name" value="FNIP_mid_dom"/>
</dbReference>
<keyword evidence="6" id="KW-0458">Lysosome</keyword>
<feature type="compositionally biased region" description="Polar residues" evidence="7">
    <location>
        <begin position="323"/>
        <end position="340"/>
    </location>
</feature>
<feature type="region of interest" description="Disordered" evidence="7">
    <location>
        <begin position="323"/>
        <end position="349"/>
    </location>
</feature>
<dbReference type="PANTHER" id="PTHR21634:SF9">
    <property type="entry name" value="RE13835P"/>
    <property type="match status" value="1"/>
</dbReference>
<dbReference type="Pfam" id="PF14636">
    <property type="entry name" value="FNIP_N"/>
    <property type="match status" value="1"/>
</dbReference>
<comment type="caution">
    <text evidence="9">The sequence shown here is derived from an EMBL/GenBank/DDBJ whole genome shotgun (WGS) entry which is preliminary data.</text>
</comment>
<comment type="subcellular location">
    <subcellularLocation>
        <location evidence="1">Cytoplasm</location>
    </subcellularLocation>
    <subcellularLocation>
        <location evidence="2">Lysosome membrane</location>
    </subcellularLocation>
</comment>
<dbReference type="Pfam" id="PF14638">
    <property type="entry name" value="FNIP_C"/>
    <property type="match status" value="1"/>
</dbReference>
<comment type="similarity">
    <text evidence="3">Belongs to the FNIP family.</text>
</comment>
<dbReference type="PRINTS" id="PR02073">
    <property type="entry name" value="FOLLICULNIP1"/>
</dbReference>
<dbReference type="EMBL" id="JAJSOF020000003">
    <property type="protein sequence ID" value="KAJ4449592.1"/>
    <property type="molecule type" value="Genomic_DNA"/>
</dbReference>
<feature type="domain" description="UDENN FNIP1/2-type" evidence="8">
    <location>
        <begin position="35"/>
        <end position="1422"/>
    </location>
</feature>
<evidence type="ECO:0000313" key="9">
    <source>
        <dbReference type="EMBL" id="KAJ4449592.1"/>
    </source>
</evidence>
<feature type="compositionally biased region" description="Polar residues" evidence="7">
    <location>
        <begin position="865"/>
        <end position="877"/>
    </location>
</feature>
<keyword evidence="10" id="KW-1185">Reference proteome</keyword>
<dbReference type="Proteomes" id="UP001148838">
    <property type="component" value="Unassembled WGS sequence"/>
</dbReference>
<keyword evidence="4" id="KW-0963">Cytoplasm</keyword>
<dbReference type="InterPro" id="IPR028086">
    <property type="entry name" value="FNIP_C_dom"/>
</dbReference>
<evidence type="ECO:0000256" key="3">
    <source>
        <dbReference type="ARBA" id="ARBA00007541"/>
    </source>
</evidence>
<dbReference type="PANTHER" id="PTHR21634">
    <property type="entry name" value="RE13835P"/>
    <property type="match status" value="1"/>
</dbReference>